<dbReference type="KEGG" id="afri:E3E15_00615"/>
<proteinExistence type="predicted"/>
<gene>
    <name evidence="1" type="ORF">E3E15_00615</name>
</gene>
<dbReference type="Proteomes" id="UP000503320">
    <property type="component" value="Chromosome"/>
</dbReference>
<name>A0A6M3HRS7_9GAMM</name>
<reference evidence="1 2" key="1">
    <citation type="submission" date="2019-03" db="EMBL/GenBank/DDBJ databases">
        <title>Complete Genome Sequence of Allofrancisella frigidaquae Strain SYSU 10HL1970 Isolated from Water-Cooling Systems in China.</title>
        <authorList>
            <person name="Ohrman C."/>
            <person name="Uneklint I."/>
            <person name="Sjodin A."/>
        </authorList>
    </citation>
    <scope>NUCLEOTIDE SEQUENCE [LARGE SCALE GENOMIC DNA]</scope>
    <source>
        <strain evidence="1 2">SYSU 10HL1970</strain>
    </source>
</reference>
<sequence>MSRTYFNMDRDTFFTYGKEVKIPLEGSYQSMPTRPLRIAMAVFTSAEENPSKTTSGMCQEFSSACYALMRRIFVKGHVNVSWAYNHCMNHYYTILSFKKYQREDNSFTRFVPIEESIDWRTENGRKDAFENYEHIVIDPWITESEPYSIKLEHSIYYKLFGSIVDKRKDKKTDILSSELSKGSAGLFGSDDLFFLKVYNGKVNLTPELAIKILGGVTEKRMLGSYSKLATEGIRNGMHNIENKHSREIEEIVDSLKSNHDVPMFYGNCDLLNEKYEEGILYCKKQKIGFEFKGL</sequence>
<evidence type="ECO:0000313" key="2">
    <source>
        <dbReference type="Proteomes" id="UP000503320"/>
    </source>
</evidence>
<accession>A0A6M3HRS7</accession>
<keyword evidence="2" id="KW-1185">Reference proteome</keyword>
<dbReference type="EMBL" id="CP038017">
    <property type="protein sequence ID" value="QIV93938.1"/>
    <property type="molecule type" value="Genomic_DNA"/>
</dbReference>
<evidence type="ECO:0000313" key="1">
    <source>
        <dbReference type="EMBL" id="QIV93938.1"/>
    </source>
</evidence>
<organism evidence="1 2">
    <name type="scientific">Allofrancisella frigidaquae</name>
    <dbReference type="NCBI Taxonomy" id="1085644"/>
    <lineage>
        <taxon>Bacteria</taxon>
        <taxon>Pseudomonadati</taxon>
        <taxon>Pseudomonadota</taxon>
        <taxon>Gammaproteobacteria</taxon>
        <taxon>Thiotrichales</taxon>
        <taxon>Francisellaceae</taxon>
        <taxon>Allofrancisella</taxon>
    </lineage>
</organism>
<dbReference type="RefSeq" id="WP_172106209.1">
    <property type="nucleotide sequence ID" value="NZ_CP038017.1"/>
</dbReference>
<protein>
    <submittedName>
        <fullName evidence="1">Uncharacterized protein</fullName>
    </submittedName>
</protein>
<dbReference type="AlphaFoldDB" id="A0A6M3HRS7"/>